<dbReference type="EMBL" id="BAABHS010000043">
    <property type="protein sequence ID" value="GAA4991236.1"/>
    <property type="molecule type" value="Genomic_DNA"/>
</dbReference>
<dbReference type="Proteomes" id="UP001500466">
    <property type="component" value="Unassembled WGS sequence"/>
</dbReference>
<evidence type="ECO:0000313" key="2">
    <source>
        <dbReference type="Proteomes" id="UP001500466"/>
    </source>
</evidence>
<keyword evidence="2" id="KW-1185">Reference proteome</keyword>
<sequence length="626" mass="69026">MCRTPTSRPLQRDNVAEADVVYRPIHGNEELTCMAPVENGPVDVEQLRERERLRRAERALARARGELPPLDAERRAGKTARILAPPAAPPVAVFSHARPSATAAIPARLVAVLQRLATDVGDSDVFGDLGSATDEPRLVDVVSCIELLPPLHGVEYLIELTHAGLPVLDTGTLTRAEGLTAGRADFDGVESTSAWALFTAWLAARGGEALPTWACLRLAGELPLNLLDDLVEADWLHPDDARTLVQKGTEALPADRAVYLTARIAPALLSDTDVADLGWDDETRRRRFTSGERLAPPSEGHDTWSILSSFRDGETSVLRSEPTAALRPGVADLVGRLRRCTSNCSVLSDLAADKGLWGLLEKLLPPGQVLSADSEFTAWAAVRRMYRILADAHVDALLAADGGAAAFGAASVQAMALRSESTRWWQQRADREARCVQAYLGYLDATSDNGERLRHAKTQLDQIRPKRRPRERPGRQRGAPPEYLARVSANVDLLDHLQHVGRPRDVLNPYLALGVPHDSDASDWRSAWRFLRQTVPTEWIEEINAAKDRIQRREDARRKNESAPELYAFPLEPFRWRAPSVVSPWFRPQAEPLRRRSGVSTGADVRRLAEDAAHEIIHEAAQRCAP</sequence>
<evidence type="ECO:0000313" key="1">
    <source>
        <dbReference type="EMBL" id="GAA4991236.1"/>
    </source>
</evidence>
<accession>A0ABP9I957</accession>
<organism evidence="1 2">
    <name type="scientific">Yinghuangia aomiensis</name>
    <dbReference type="NCBI Taxonomy" id="676205"/>
    <lineage>
        <taxon>Bacteria</taxon>
        <taxon>Bacillati</taxon>
        <taxon>Actinomycetota</taxon>
        <taxon>Actinomycetes</taxon>
        <taxon>Kitasatosporales</taxon>
        <taxon>Streptomycetaceae</taxon>
        <taxon>Yinghuangia</taxon>
    </lineage>
</organism>
<protein>
    <submittedName>
        <fullName evidence="1">Uncharacterized protein</fullName>
    </submittedName>
</protein>
<proteinExistence type="predicted"/>
<comment type="caution">
    <text evidence="1">The sequence shown here is derived from an EMBL/GenBank/DDBJ whole genome shotgun (WGS) entry which is preliminary data.</text>
</comment>
<gene>
    <name evidence="1" type="ORF">GCM10023205_73950</name>
</gene>
<reference evidence="2" key="1">
    <citation type="journal article" date="2019" name="Int. J. Syst. Evol. Microbiol.">
        <title>The Global Catalogue of Microorganisms (GCM) 10K type strain sequencing project: providing services to taxonomists for standard genome sequencing and annotation.</title>
        <authorList>
            <consortium name="The Broad Institute Genomics Platform"/>
            <consortium name="The Broad Institute Genome Sequencing Center for Infectious Disease"/>
            <person name="Wu L."/>
            <person name="Ma J."/>
        </authorList>
    </citation>
    <scope>NUCLEOTIDE SEQUENCE [LARGE SCALE GENOMIC DNA]</scope>
    <source>
        <strain evidence="2">JCM 17986</strain>
    </source>
</reference>
<name>A0ABP9I957_9ACTN</name>